<evidence type="ECO:0000256" key="4">
    <source>
        <dbReference type="ARBA" id="ARBA00023002"/>
    </source>
</evidence>
<feature type="domain" description="NmrA-like" evidence="5">
    <location>
        <begin position="7"/>
        <end position="255"/>
    </location>
</feature>
<keyword evidence="4" id="KW-0560">Oxidoreductase</keyword>
<accession>A0AAD8UPU1</accession>
<name>A0AAD8UPU1_GLOAC</name>
<proteinExistence type="inferred from homology"/>
<keyword evidence="7" id="KW-1185">Reference proteome</keyword>
<dbReference type="InterPro" id="IPR008030">
    <property type="entry name" value="NmrA-like"/>
</dbReference>
<evidence type="ECO:0000313" key="7">
    <source>
        <dbReference type="Proteomes" id="UP001244207"/>
    </source>
</evidence>
<gene>
    <name evidence="6" type="ORF">BDZ83DRAFT_718689</name>
</gene>
<dbReference type="RefSeq" id="XP_060366135.1">
    <property type="nucleotide sequence ID" value="XM_060512101.1"/>
</dbReference>
<evidence type="ECO:0000256" key="2">
    <source>
        <dbReference type="ARBA" id="ARBA00005372"/>
    </source>
</evidence>
<reference evidence="6" key="1">
    <citation type="submission" date="2021-12" db="EMBL/GenBank/DDBJ databases">
        <title>Comparative genomics, transcriptomics and evolutionary studies reveal genomic signatures of adaptation to plant cell wall in hemibiotrophic fungi.</title>
        <authorList>
            <consortium name="DOE Joint Genome Institute"/>
            <person name="Baroncelli R."/>
            <person name="Diaz J.F."/>
            <person name="Benocci T."/>
            <person name="Peng M."/>
            <person name="Battaglia E."/>
            <person name="Haridas S."/>
            <person name="Andreopoulos W."/>
            <person name="Labutti K."/>
            <person name="Pangilinan J."/>
            <person name="Floch G.L."/>
            <person name="Makela M.R."/>
            <person name="Henrissat B."/>
            <person name="Grigoriev I.V."/>
            <person name="Crouch J.A."/>
            <person name="De Vries R.P."/>
            <person name="Sukno S.A."/>
            <person name="Thon M.R."/>
        </authorList>
    </citation>
    <scope>NUCLEOTIDE SEQUENCE</scope>
    <source>
        <strain evidence="6">CBS 112980</strain>
    </source>
</reference>
<dbReference type="Pfam" id="PF05368">
    <property type="entry name" value="NmrA"/>
    <property type="match status" value="1"/>
</dbReference>
<evidence type="ECO:0000259" key="5">
    <source>
        <dbReference type="Pfam" id="PF05368"/>
    </source>
</evidence>
<dbReference type="EMBL" id="JAHMHS010000035">
    <property type="protein sequence ID" value="KAK1726080.1"/>
    <property type="molecule type" value="Genomic_DNA"/>
</dbReference>
<sequence length="329" mass="36132">MEGHHPKTVLIIGGTGKVGRQLTKLFAETSVQVYQAFRKGSATTESGAENIKPIAFDWNDKKTWDTVLEIGATSVFLVAPPGGPLPPVELFIDQARLKGHVKRFVLLSGSPVEPDINSLGMGRPHAYLKQLGEKGEVEWAAIRPTWFQQNFAELENYRDSIVKEGVIYSATGDGKIPWVATEDIAACAFQLLTQKDAPNDEYLILGPELLSYGDIAEILSKTLGREITHKDLSVDELVDYYVRQGLPTHIAEMLGNADMAIRNGSENRMNSVVVDLTGKRPARFCDFAEKNKRLWAQNVSAKLYPFTVLDGICVAESNGSSLSINANTP</sequence>
<dbReference type="GeneID" id="85395999"/>
<dbReference type="Proteomes" id="UP001244207">
    <property type="component" value="Unassembled WGS sequence"/>
</dbReference>
<dbReference type="InterPro" id="IPR051604">
    <property type="entry name" value="Ergot_Alk_Oxidoreductase"/>
</dbReference>
<dbReference type="GO" id="GO:0009820">
    <property type="term" value="P:alkaloid metabolic process"/>
    <property type="evidence" value="ECO:0007669"/>
    <property type="project" value="UniProtKB-KW"/>
</dbReference>
<dbReference type="InterPro" id="IPR036291">
    <property type="entry name" value="NAD(P)-bd_dom_sf"/>
</dbReference>
<dbReference type="GO" id="GO:0016491">
    <property type="term" value="F:oxidoreductase activity"/>
    <property type="evidence" value="ECO:0007669"/>
    <property type="project" value="UniProtKB-KW"/>
</dbReference>
<dbReference type="PANTHER" id="PTHR43162:SF1">
    <property type="entry name" value="PRESTALK A DIFFERENTIATION PROTEIN A"/>
    <property type="match status" value="1"/>
</dbReference>
<protein>
    <submittedName>
        <fullName evidence="6">Family ergot alkaloid biosynthesis protein</fullName>
    </submittedName>
</protein>
<comment type="pathway">
    <text evidence="1">Alkaloid biosynthesis; ergot alkaloid biosynthesis.</text>
</comment>
<evidence type="ECO:0000313" key="6">
    <source>
        <dbReference type="EMBL" id="KAK1726080.1"/>
    </source>
</evidence>
<dbReference type="InterPro" id="IPR019901">
    <property type="entry name" value="Ergot_alkaloid_biosynthesis"/>
</dbReference>
<keyword evidence="3" id="KW-0017">Alkaloid metabolism</keyword>
<evidence type="ECO:0000256" key="1">
    <source>
        <dbReference type="ARBA" id="ARBA00005107"/>
    </source>
</evidence>
<dbReference type="Gene3D" id="3.90.25.10">
    <property type="entry name" value="UDP-galactose 4-epimerase, domain 1"/>
    <property type="match status" value="1"/>
</dbReference>
<evidence type="ECO:0000256" key="3">
    <source>
        <dbReference type="ARBA" id="ARBA00022589"/>
    </source>
</evidence>
<dbReference type="SUPFAM" id="SSF51735">
    <property type="entry name" value="NAD(P)-binding Rossmann-fold domains"/>
    <property type="match status" value="1"/>
</dbReference>
<dbReference type="PANTHER" id="PTHR43162">
    <property type="match status" value="1"/>
</dbReference>
<dbReference type="NCBIfam" id="TIGR03649">
    <property type="entry name" value="ergot_EASG"/>
    <property type="match status" value="1"/>
</dbReference>
<dbReference type="Gene3D" id="3.40.50.720">
    <property type="entry name" value="NAD(P)-binding Rossmann-like Domain"/>
    <property type="match status" value="1"/>
</dbReference>
<organism evidence="6 7">
    <name type="scientific">Glomerella acutata</name>
    <name type="common">Colletotrichum acutatum</name>
    <dbReference type="NCBI Taxonomy" id="27357"/>
    <lineage>
        <taxon>Eukaryota</taxon>
        <taxon>Fungi</taxon>
        <taxon>Dikarya</taxon>
        <taxon>Ascomycota</taxon>
        <taxon>Pezizomycotina</taxon>
        <taxon>Sordariomycetes</taxon>
        <taxon>Hypocreomycetidae</taxon>
        <taxon>Glomerellales</taxon>
        <taxon>Glomerellaceae</taxon>
        <taxon>Colletotrichum</taxon>
        <taxon>Colletotrichum acutatum species complex</taxon>
    </lineage>
</organism>
<comment type="caution">
    <text evidence="6">The sequence shown here is derived from an EMBL/GenBank/DDBJ whole genome shotgun (WGS) entry which is preliminary data.</text>
</comment>
<comment type="similarity">
    <text evidence="2">Belongs to the fgaFS/easG family.</text>
</comment>
<dbReference type="AlphaFoldDB" id="A0AAD8UPU1"/>